<evidence type="ECO:0000313" key="2">
    <source>
        <dbReference type="Proteomes" id="UP001234585"/>
    </source>
</evidence>
<proteinExistence type="predicted"/>
<keyword evidence="2" id="KW-1185">Reference proteome</keyword>
<geneLocation type="plasmid" evidence="1 2">
    <name>unnamed3</name>
</geneLocation>
<dbReference type="AlphaFoldDB" id="A0AA50HB85"/>
<reference evidence="1 2" key="1">
    <citation type="submission" date="2023-08" db="EMBL/GenBank/DDBJ databases">
        <title>Pathogen: clinical or host-associated sample.</title>
        <authorList>
            <person name="Hergert J."/>
            <person name="Casey R."/>
            <person name="Wagner J."/>
            <person name="Young E.L."/>
            <person name="Oakeson K.F."/>
        </authorList>
    </citation>
    <scope>NUCLEOTIDE SEQUENCE [LARGE SCALE GENOMIC DNA]</scope>
    <source>
        <strain evidence="1 2">1760953</strain>
        <plasmid evidence="1 2">unnamed3</plasmid>
    </source>
</reference>
<dbReference type="EMBL" id="CP132305">
    <property type="protein sequence ID" value="WLS00862.1"/>
    <property type="molecule type" value="Genomic_DNA"/>
</dbReference>
<name>A0AA50HB85_9HYPH</name>
<sequence>MKSKTNLTVELLKELIPEDVKLPEPKKTSIRDLPDKERRAYKARKQAERRAVLKERAENGSVKFDAKTTREALADAAIMLLASGAPGSEAVEAYLRDVFADQIGAPLTINARVQLGQLKPKLLKHVSAARS</sequence>
<protein>
    <submittedName>
        <fullName evidence="1">Uncharacterized protein</fullName>
    </submittedName>
</protein>
<organism evidence="1 2">
    <name type="scientific">Shinella sumterensis</name>
    <dbReference type="NCBI Taxonomy" id="1967501"/>
    <lineage>
        <taxon>Bacteria</taxon>
        <taxon>Pseudomonadati</taxon>
        <taxon>Pseudomonadota</taxon>
        <taxon>Alphaproteobacteria</taxon>
        <taxon>Hyphomicrobiales</taxon>
        <taxon>Rhizobiaceae</taxon>
        <taxon>Shinella</taxon>
    </lineage>
</organism>
<evidence type="ECO:0000313" key="1">
    <source>
        <dbReference type="EMBL" id="WLS00862.1"/>
    </source>
</evidence>
<keyword evidence="1" id="KW-0614">Plasmid</keyword>
<gene>
    <name evidence="1" type="ORF">Q9313_26180</name>
</gene>
<dbReference type="Proteomes" id="UP001234585">
    <property type="component" value="Plasmid unnamed3"/>
</dbReference>
<dbReference type="RefSeq" id="WP_306040855.1">
    <property type="nucleotide sequence ID" value="NZ_CP132305.1"/>
</dbReference>
<accession>A0AA50HB85</accession>